<dbReference type="InterPro" id="IPR045864">
    <property type="entry name" value="aa-tRNA-synth_II/BPL/LPL"/>
</dbReference>
<keyword evidence="3" id="KW-0067">ATP-binding</keyword>
<dbReference type="InterPro" id="IPR004143">
    <property type="entry name" value="BPL_LPL_catalytic"/>
</dbReference>
<evidence type="ECO:0000256" key="2">
    <source>
        <dbReference type="ARBA" id="ARBA00022741"/>
    </source>
</evidence>
<accession>A0A7G9SFY6</accession>
<gene>
    <name evidence="8" type="ORF">H9L13_08740</name>
</gene>
<keyword evidence="4" id="KW-0092">Biotin</keyword>
<name>A0A7G9SFY6_9SPHN</name>
<feature type="domain" description="BPL/LPL catalytic" evidence="7">
    <location>
        <begin position="1"/>
        <end position="153"/>
    </location>
</feature>
<keyword evidence="1 8" id="KW-0436">Ligase</keyword>
<dbReference type="PROSITE" id="PS51733">
    <property type="entry name" value="BPL_LPL_CATALYTIC"/>
    <property type="match status" value="1"/>
</dbReference>
<dbReference type="Pfam" id="PF03099">
    <property type="entry name" value="BPL_LplA_LipB"/>
    <property type="match status" value="1"/>
</dbReference>
<evidence type="ECO:0000313" key="9">
    <source>
        <dbReference type="Proteomes" id="UP000515971"/>
    </source>
</evidence>
<dbReference type="KEGG" id="slut:H9L13_08740"/>
<dbReference type="PANTHER" id="PTHR12835">
    <property type="entry name" value="BIOTIN PROTEIN LIGASE"/>
    <property type="match status" value="1"/>
</dbReference>
<dbReference type="EC" id="6.3.4.15" evidence="5"/>
<sequence length="213" mass="22850">MLNDATGQEGDWLIARQQDAGRGRQGRTWVSVDGNFFGSTIVDLKPEDPPAQSLSLVAGLALIEAIDIAVPGQALMLKWPNDVLLLGRKLAGILLERQDDRIAAGFGVNLAGPPKLDDRQAAGLNGQIAPDAFAPLLAASFARLINLWRRSDLGLLVQAWLARAHPIGTRLKVHASADSLVAGRFDGLERDGALRLRRDDGSLELVRAGDVEL</sequence>
<dbReference type="Gene3D" id="2.30.30.100">
    <property type="match status" value="1"/>
</dbReference>
<dbReference type="Proteomes" id="UP000515971">
    <property type="component" value="Chromosome"/>
</dbReference>
<evidence type="ECO:0000256" key="5">
    <source>
        <dbReference type="ARBA" id="ARBA00024227"/>
    </source>
</evidence>
<dbReference type="InterPro" id="IPR004408">
    <property type="entry name" value="Biotin_CoA_COase_ligase"/>
</dbReference>
<reference evidence="8 9" key="1">
    <citation type="submission" date="2020-08" db="EMBL/GenBank/DDBJ databases">
        <title>Genome sequence of Sphingomonas lutea KCTC 23642T.</title>
        <authorList>
            <person name="Hyun D.-W."/>
            <person name="Bae J.-W."/>
        </authorList>
    </citation>
    <scope>NUCLEOTIDE SEQUENCE [LARGE SCALE GENOMIC DNA]</scope>
    <source>
        <strain evidence="8 9">KCTC 23642</strain>
    </source>
</reference>
<keyword evidence="2" id="KW-0547">Nucleotide-binding</keyword>
<dbReference type="RefSeq" id="WP_187537353.1">
    <property type="nucleotide sequence ID" value="NZ_CP060718.1"/>
</dbReference>
<dbReference type="NCBIfam" id="TIGR00121">
    <property type="entry name" value="birA_ligase"/>
    <property type="match status" value="1"/>
</dbReference>
<evidence type="ECO:0000313" key="8">
    <source>
        <dbReference type="EMBL" id="QNN66761.1"/>
    </source>
</evidence>
<keyword evidence="9" id="KW-1185">Reference proteome</keyword>
<dbReference type="Pfam" id="PF02237">
    <property type="entry name" value="BPL_C"/>
    <property type="match status" value="1"/>
</dbReference>
<dbReference type="InterPro" id="IPR003142">
    <property type="entry name" value="BPL_C"/>
</dbReference>
<proteinExistence type="predicted"/>
<dbReference type="GO" id="GO:0005737">
    <property type="term" value="C:cytoplasm"/>
    <property type="evidence" value="ECO:0007669"/>
    <property type="project" value="TreeGrafter"/>
</dbReference>
<evidence type="ECO:0000256" key="3">
    <source>
        <dbReference type="ARBA" id="ARBA00022840"/>
    </source>
</evidence>
<dbReference type="SUPFAM" id="SSF50037">
    <property type="entry name" value="C-terminal domain of transcriptional repressors"/>
    <property type="match status" value="1"/>
</dbReference>
<dbReference type="Gene3D" id="3.30.930.10">
    <property type="entry name" value="Bira Bifunctional Protein, Domain 2"/>
    <property type="match status" value="1"/>
</dbReference>
<dbReference type="SUPFAM" id="SSF55681">
    <property type="entry name" value="Class II aaRS and biotin synthetases"/>
    <property type="match status" value="1"/>
</dbReference>
<evidence type="ECO:0000259" key="7">
    <source>
        <dbReference type="PROSITE" id="PS51733"/>
    </source>
</evidence>
<comment type="catalytic activity">
    <reaction evidence="6">
        <text>biotin + L-lysyl-[protein] + ATP = N(6)-biotinyl-L-lysyl-[protein] + AMP + diphosphate + H(+)</text>
        <dbReference type="Rhea" id="RHEA:11756"/>
        <dbReference type="Rhea" id="RHEA-COMP:9752"/>
        <dbReference type="Rhea" id="RHEA-COMP:10505"/>
        <dbReference type="ChEBI" id="CHEBI:15378"/>
        <dbReference type="ChEBI" id="CHEBI:29969"/>
        <dbReference type="ChEBI" id="CHEBI:30616"/>
        <dbReference type="ChEBI" id="CHEBI:33019"/>
        <dbReference type="ChEBI" id="CHEBI:57586"/>
        <dbReference type="ChEBI" id="CHEBI:83144"/>
        <dbReference type="ChEBI" id="CHEBI:456215"/>
        <dbReference type="EC" id="6.3.4.15"/>
    </reaction>
</comment>
<dbReference type="GO" id="GO:0004077">
    <property type="term" value="F:biotin--[biotin carboxyl-carrier protein] ligase activity"/>
    <property type="evidence" value="ECO:0007669"/>
    <property type="project" value="UniProtKB-EC"/>
</dbReference>
<dbReference type="GO" id="GO:0005524">
    <property type="term" value="F:ATP binding"/>
    <property type="evidence" value="ECO:0007669"/>
    <property type="project" value="UniProtKB-KW"/>
</dbReference>
<dbReference type="EMBL" id="CP060718">
    <property type="protein sequence ID" value="QNN66761.1"/>
    <property type="molecule type" value="Genomic_DNA"/>
</dbReference>
<organism evidence="8 9">
    <name type="scientific">Sphingomonas lutea</name>
    <dbReference type="NCBI Taxonomy" id="1045317"/>
    <lineage>
        <taxon>Bacteria</taxon>
        <taxon>Pseudomonadati</taxon>
        <taxon>Pseudomonadota</taxon>
        <taxon>Alphaproteobacteria</taxon>
        <taxon>Sphingomonadales</taxon>
        <taxon>Sphingomonadaceae</taxon>
        <taxon>Sphingomonas</taxon>
    </lineage>
</organism>
<protein>
    <recommendedName>
        <fullName evidence="5">biotin--[biotin carboxyl-carrier protein] ligase</fullName>
        <ecNumber evidence="5">6.3.4.15</ecNumber>
    </recommendedName>
</protein>
<evidence type="ECO:0000256" key="1">
    <source>
        <dbReference type="ARBA" id="ARBA00022598"/>
    </source>
</evidence>
<evidence type="ECO:0000256" key="6">
    <source>
        <dbReference type="ARBA" id="ARBA00047846"/>
    </source>
</evidence>
<dbReference type="AlphaFoldDB" id="A0A7G9SFY6"/>
<dbReference type="InterPro" id="IPR008988">
    <property type="entry name" value="Transcriptional_repressor_C"/>
</dbReference>
<dbReference type="PANTHER" id="PTHR12835:SF5">
    <property type="entry name" value="BIOTIN--PROTEIN LIGASE"/>
    <property type="match status" value="1"/>
</dbReference>
<evidence type="ECO:0000256" key="4">
    <source>
        <dbReference type="ARBA" id="ARBA00023267"/>
    </source>
</evidence>